<keyword evidence="4" id="KW-1133">Transmembrane helix</keyword>
<protein>
    <recommendedName>
        <fullName evidence="7">Beta-glucosidase</fullName>
    </recommendedName>
</protein>
<keyword evidence="2" id="KW-0378">Hydrolase</keyword>
<dbReference type="Proteomes" id="UP000631114">
    <property type="component" value="Unassembled WGS sequence"/>
</dbReference>
<dbReference type="PRINTS" id="PR00131">
    <property type="entry name" value="GLHYDRLASE1"/>
</dbReference>
<keyword evidence="4" id="KW-0472">Membrane</keyword>
<gene>
    <name evidence="5" type="ORF">IFM89_011283</name>
</gene>
<dbReference type="EMBL" id="JADFTS010000005">
    <property type="protein sequence ID" value="KAF9604916.1"/>
    <property type="molecule type" value="Genomic_DNA"/>
</dbReference>
<evidence type="ECO:0008006" key="7">
    <source>
        <dbReference type="Google" id="ProtNLM"/>
    </source>
</evidence>
<feature type="transmembrane region" description="Helical" evidence="4">
    <location>
        <begin position="490"/>
        <end position="514"/>
    </location>
</feature>
<evidence type="ECO:0000313" key="6">
    <source>
        <dbReference type="Proteomes" id="UP000631114"/>
    </source>
</evidence>
<dbReference type="InterPro" id="IPR033132">
    <property type="entry name" value="GH_1_N_CS"/>
</dbReference>
<evidence type="ECO:0000313" key="5">
    <source>
        <dbReference type="EMBL" id="KAF9604916.1"/>
    </source>
</evidence>
<evidence type="ECO:0000256" key="2">
    <source>
        <dbReference type="ARBA" id="ARBA00022801"/>
    </source>
</evidence>
<name>A0A835LZ97_9MAGN</name>
<dbReference type="Gene3D" id="3.20.20.80">
    <property type="entry name" value="Glycosidases"/>
    <property type="match status" value="2"/>
</dbReference>
<dbReference type="GO" id="GO:0005975">
    <property type="term" value="P:carbohydrate metabolic process"/>
    <property type="evidence" value="ECO:0007669"/>
    <property type="project" value="InterPro"/>
</dbReference>
<dbReference type="InterPro" id="IPR017853">
    <property type="entry name" value="GH"/>
</dbReference>
<evidence type="ECO:0000256" key="4">
    <source>
        <dbReference type="SAM" id="Phobius"/>
    </source>
</evidence>
<comment type="caution">
    <text evidence="5">The sequence shown here is derived from an EMBL/GenBank/DDBJ whole genome shotgun (WGS) entry which is preliminary data.</text>
</comment>
<dbReference type="Pfam" id="PF00232">
    <property type="entry name" value="Glyco_hydro_1"/>
    <property type="match status" value="2"/>
</dbReference>
<dbReference type="PANTHER" id="PTHR10353">
    <property type="entry name" value="GLYCOSYL HYDROLASE"/>
    <property type="match status" value="1"/>
</dbReference>
<dbReference type="AlphaFoldDB" id="A0A835LZ97"/>
<evidence type="ECO:0000256" key="3">
    <source>
        <dbReference type="RuleBase" id="RU003690"/>
    </source>
</evidence>
<reference evidence="5 6" key="1">
    <citation type="submission" date="2020-10" db="EMBL/GenBank/DDBJ databases">
        <title>The Coptis chinensis genome and diversification of protoberbering-type alkaloids.</title>
        <authorList>
            <person name="Wang B."/>
            <person name="Shu S."/>
            <person name="Song C."/>
            <person name="Liu Y."/>
        </authorList>
    </citation>
    <scope>NUCLEOTIDE SEQUENCE [LARGE SCALE GENOMIC DNA]</scope>
    <source>
        <strain evidence="5">HL-2020</strain>
        <tissue evidence="5">Leaf</tissue>
    </source>
</reference>
<dbReference type="OrthoDB" id="65569at2759"/>
<dbReference type="GO" id="GO:0008422">
    <property type="term" value="F:beta-glucosidase activity"/>
    <property type="evidence" value="ECO:0007669"/>
    <property type="project" value="TreeGrafter"/>
</dbReference>
<sequence>MSDIGLEAYRFSISWSRLLSCTLFNINGRGAINPKGLQYYNGLIDELVSNGIQPHVTLYHLDHPQILEEEYAGWLSPKFIEDFTAFADVCFREFGDRVAHWTTVNEPNIMCLGSYNSGQTAPRQCSSHPGGKQLINVNCNGREGVVKMHRAKQKGLIGLSVYAFWCTPMTNSNADMEATQRATDFYTGWALNPLVFGDYPKIMKKNVGSRIPSFTKRESELVKGSFDFIGLNHYYTAYIQDIPQTTPKTGRGDFNSDMNVKFSLTKDDTPPGPFAASSTLYNPSGLQSVLLYFKDYYGNPPVYIQENGFGGSHNETLNDTGRIHYVNGYMGGILDAIRSGSNARGYFVWSFLDVFEILSGYQTRYGLVHVDFEEKDLKRRPKLSAQWVLVNSSVDVQVEGTVAEDGRTPGIWDVYTYDVIGLAQTNPNFSRDEFPSNFVFGAGTAAYQVEGAVAEDGRTPSIWDIYTHKGLMPDKSTGDIASDGYHKYKVLFILIFWFPQGNGASLLCYISIIYF</sequence>
<organism evidence="5 6">
    <name type="scientific">Coptis chinensis</name>
    <dbReference type="NCBI Taxonomy" id="261450"/>
    <lineage>
        <taxon>Eukaryota</taxon>
        <taxon>Viridiplantae</taxon>
        <taxon>Streptophyta</taxon>
        <taxon>Embryophyta</taxon>
        <taxon>Tracheophyta</taxon>
        <taxon>Spermatophyta</taxon>
        <taxon>Magnoliopsida</taxon>
        <taxon>Ranunculales</taxon>
        <taxon>Ranunculaceae</taxon>
        <taxon>Coptidoideae</taxon>
        <taxon>Coptis</taxon>
    </lineage>
</organism>
<dbReference type="PANTHER" id="PTHR10353:SF29">
    <property type="entry name" value="BETA-GLUCOSIDASE 11"/>
    <property type="match status" value="1"/>
</dbReference>
<keyword evidence="4" id="KW-0812">Transmembrane</keyword>
<proteinExistence type="inferred from homology"/>
<accession>A0A835LZ97</accession>
<dbReference type="PROSITE" id="PS00653">
    <property type="entry name" value="GLYCOSYL_HYDROL_F1_2"/>
    <property type="match status" value="1"/>
</dbReference>
<dbReference type="InterPro" id="IPR001360">
    <property type="entry name" value="Glyco_hydro_1"/>
</dbReference>
<keyword evidence="6" id="KW-1185">Reference proteome</keyword>
<evidence type="ECO:0000256" key="1">
    <source>
        <dbReference type="ARBA" id="ARBA00010838"/>
    </source>
</evidence>
<dbReference type="SUPFAM" id="SSF51445">
    <property type="entry name" value="(Trans)glycosidases"/>
    <property type="match status" value="2"/>
</dbReference>
<comment type="similarity">
    <text evidence="1 3">Belongs to the glycosyl hydrolase 1 family.</text>
</comment>